<evidence type="ECO:0000256" key="5">
    <source>
        <dbReference type="ARBA" id="ARBA00012699"/>
    </source>
</evidence>
<dbReference type="SUPFAM" id="SSF53448">
    <property type="entry name" value="Nucleotide-diphospho-sugar transferases"/>
    <property type="match status" value="1"/>
</dbReference>
<evidence type="ECO:0000256" key="10">
    <source>
        <dbReference type="ARBA" id="ARBA00022989"/>
    </source>
</evidence>
<sequence>MPLRPGYHEGLTFAQLLVVPILILYCVVLILVLTGFIQILKYFNRDSQRELENAINNSALEGVTILRPIKGIDPQMEWCLESSFKQDYLKSKIEIVFCVQSSTDPGIPIIRKLISKYPETDAKLLVDKDQDHLDNFGPNPKVNNLHKGYKAAKYDIIWVLDSNVYTYPQTLKRSVYTLQNNLNNGSGIPTLLGSKKKVKLVTHVPIVISTSKHMTNWGSKLDEMFMSTSHGKFYVALNRVQPAPCVNGKSNLYRRSDLDSAVSRITNTHVEEGDGFKHFAKYIGEDNMIAIALWDGVDGCAGMSRDIVLQPIGGQNSVRDYIARRVRWLRVRKYMVLAATLIEPATESLVSGVLGSFSINVLLHHRYAILWRWFVVHMALWAFVDYIQFRALYRLSNGVLDGERRFHLLRYFTFWTLREVLALPIWVQAICGSRIDWRGQRFKILPDLSAEPM</sequence>
<dbReference type="CDD" id="cd02520">
    <property type="entry name" value="Glucosylceramide_synthase"/>
    <property type="match status" value="1"/>
</dbReference>
<dbReference type="PANTHER" id="PTHR12726:SF0">
    <property type="entry name" value="CERAMIDE GLUCOSYLTRANSFERASE"/>
    <property type="match status" value="1"/>
</dbReference>
<feature type="transmembrane region" description="Helical" evidence="15">
    <location>
        <begin position="12"/>
        <end position="40"/>
    </location>
</feature>
<dbReference type="VEuPathDB" id="FungiDB:C5L36_0A11980"/>
<evidence type="ECO:0000256" key="9">
    <source>
        <dbReference type="ARBA" id="ARBA00022692"/>
    </source>
</evidence>
<evidence type="ECO:0000256" key="6">
    <source>
        <dbReference type="ARBA" id="ARBA00019988"/>
    </source>
</evidence>
<comment type="subcellular location">
    <subcellularLocation>
        <location evidence="1">Membrane</location>
        <topology evidence="1">Multi-pass membrane protein</topology>
    </subcellularLocation>
</comment>
<dbReference type="GeneID" id="40382330"/>
<evidence type="ECO:0000256" key="4">
    <source>
        <dbReference type="ARBA" id="ARBA00006739"/>
    </source>
</evidence>
<evidence type="ECO:0000256" key="1">
    <source>
        <dbReference type="ARBA" id="ARBA00004141"/>
    </source>
</evidence>
<keyword evidence="17" id="KW-1185">Reference proteome</keyword>
<keyword evidence="11 15" id="KW-0472">Membrane</keyword>
<keyword evidence="9 15" id="KW-0812">Transmembrane</keyword>
<dbReference type="OrthoDB" id="1483400at2759"/>
<organism evidence="16 17">
    <name type="scientific">Pichia kudriavzevii</name>
    <name type="common">Yeast</name>
    <name type="synonym">Issatchenkia orientalis</name>
    <dbReference type="NCBI Taxonomy" id="4909"/>
    <lineage>
        <taxon>Eukaryota</taxon>
        <taxon>Fungi</taxon>
        <taxon>Dikarya</taxon>
        <taxon>Ascomycota</taxon>
        <taxon>Saccharomycotina</taxon>
        <taxon>Pichiomycetes</taxon>
        <taxon>Pichiales</taxon>
        <taxon>Pichiaceae</taxon>
        <taxon>Pichia</taxon>
    </lineage>
</organism>
<feature type="transmembrane region" description="Helical" evidence="15">
    <location>
        <begin position="334"/>
        <end position="357"/>
    </location>
</feature>
<comment type="pathway">
    <text evidence="3">Sphingolipid metabolism.</text>
</comment>
<keyword evidence="10 15" id="KW-1133">Transmembrane helix</keyword>
<evidence type="ECO:0000313" key="16">
    <source>
        <dbReference type="EMBL" id="AWU74620.1"/>
    </source>
</evidence>
<evidence type="ECO:0000256" key="14">
    <source>
        <dbReference type="ARBA" id="ARBA00032575"/>
    </source>
</evidence>
<dbReference type="InterPro" id="IPR025993">
    <property type="entry name" value="Ceramide_glucosylTrfase"/>
</dbReference>
<gene>
    <name evidence="16" type="ORF">C5L36_0A11980</name>
</gene>
<keyword evidence="8" id="KW-0808">Transferase</keyword>
<evidence type="ECO:0000256" key="15">
    <source>
        <dbReference type="SAM" id="Phobius"/>
    </source>
</evidence>
<evidence type="ECO:0000256" key="2">
    <source>
        <dbReference type="ARBA" id="ARBA00004760"/>
    </source>
</evidence>
<dbReference type="Proteomes" id="UP000249293">
    <property type="component" value="Chromosome 1"/>
</dbReference>
<proteinExistence type="inferred from homology"/>
<dbReference type="Pfam" id="PF13506">
    <property type="entry name" value="Glyco_transf_21"/>
    <property type="match status" value="1"/>
</dbReference>
<keyword evidence="7" id="KW-0328">Glycosyltransferase</keyword>
<evidence type="ECO:0000256" key="12">
    <source>
        <dbReference type="ARBA" id="ARBA00031017"/>
    </source>
</evidence>
<protein>
    <recommendedName>
        <fullName evidence="6">Ceramide glucosyltransferase</fullName>
        <ecNumber evidence="5">2.4.1.80</ecNumber>
    </recommendedName>
    <alternativeName>
        <fullName evidence="13">Glucosylceramide synthase</fullName>
    </alternativeName>
    <alternativeName>
        <fullName evidence="14">UDP-glucose ceramide glucosyltransferase</fullName>
    </alternativeName>
    <alternativeName>
        <fullName evidence="12">UDP-glucose:N-acylsphingosine D-glucosyltransferase</fullName>
    </alternativeName>
</protein>
<dbReference type="InterPro" id="IPR029044">
    <property type="entry name" value="Nucleotide-diphossugar_trans"/>
</dbReference>
<feature type="transmembrane region" description="Helical" evidence="15">
    <location>
        <begin position="369"/>
        <end position="387"/>
    </location>
</feature>
<evidence type="ECO:0000256" key="7">
    <source>
        <dbReference type="ARBA" id="ARBA00022676"/>
    </source>
</evidence>
<dbReference type="KEGG" id="pkz:C5L36_0A11980"/>
<dbReference type="GO" id="GO:0006679">
    <property type="term" value="P:glucosylceramide biosynthetic process"/>
    <property type="evidence" value="ECO:0007669"/>
    <property type="project" value="TreeGrafter"/>
</dbReference>
<comment type="similarity">
    <text evidence="4">Belongs to the glycosyltransferase 2 family.</text>
</comment>
<evidence type="ECO:0000256" key="3">
    <source>
        <dbReference type="ARBA" id="ARBA00004991"/>
    </source>
</evidence>
<dbReference type="EMBL" id="CP028773">
    <property type="protein sequence ID" value="AWU74620.1"/>
    <property type="molecule type" value="Genomic_DNA"/>
</dbReference>
<comment type="pathway">
    <text evidence="2">Lipid metabolism; sphingolipid metabolism.</text>
</comment>
<evidence type="ECO:0000256" key="8">
    <source>
        <dbReference type="ARBA" id="ARBA00022679"/>
    </source>
</evidence>
<dbReference type="RefSeq" id="XP_029320097.1">
    <property type="nucleotide sequence ID" value="XM_029464237.1"/>
</dbReference>
<dbReference type="GO" id="GO:0008120">
    <property type="term" value="F:ceramide glucosyltransferase activity"/>
    <property type="evidence" value="ECO:0007669"/>
    <property type="project" value="UniProtKB-EC"/>
</dbReference>
<reference evidence="16 17" key="1">
    <citation type="submission" date="2018-06" db="EMBL/GenBank/DDBJ databases">
        <title>Population genomics shows no distinction between pathogenic Candida krusei and environmental Pichia kudriavzevii: One species, four names.</title>
        <authorList>
            <person name="Douglass A.P."/>
            <person name="Offei B."/>
            <person name="Braun-Galleani S."/>
            <person name="Coughlan A.Y."/>
            <person name="Martos A."/>
            <person name="Ortiz-Merino R.A."/>
            <person name="Byrne K.P."/>
            <person name="Wolfe K.H."/>
        </authorList>
    </citation>
    <scope>NUCLEOTIDE SEQUENCE [LARGE SCALE GENOMIC DNA]</scope>
    <source>
        <strain evidence="16 17">CBS573</strain>
    </source>
</reference>
<evidence type="ECO:0000256" key="13">
    <source>
        <dbReference type="ARBA" id="ARBA00031543"/>
    </source>
</evidence>
<dbReference type="STRING" id="4909.A0A2U9QZZ3"/>
<dbReference type="GO" id="GO:0016020">
    <property type="term" value="C:membrane"/>
    <property type="evidence" value="ECO:0007669"/>
    <property type="project" value="UniProtKB-SubCell"/>
</dbReference>
<accession>A0A2U9QZZ3</accession>
<evidence type="ECO:0000256" key="11">
    <source>
        <dbReference type="ARBA" id="ARBA00023136"/>
    </source>
</evidence>
<dbReference type="PANTHER" id="PTHR12726">
    <property type="entry name" value="CERAMIDE GLUCOSYLTRANSFERASE"/>
    <property type="match status" value="1"/>
</dbReference>
<dbReference type="AlphaFoldDB" id="A0A2U9QZZ3"/>
<dbReference type="Gene3D" id="3.90.550.10">
    <property type="entry name" value="Spore Coat Polysaccharide Biosynthesis Protein SpsA, Chain A"/>
    <property type="match status" value="1"/>
</dbReference>
<name>A0A2U9QZZ3_PICKU</name>
<evidence type="ECO:0000313" key="17">
    <source>
        <dbReference type="Proteomes" id="UP000249293"/>
    </source>
</evidence>
<dbReference type="EC" id="2.4.1.80" evidence="5"/>
<dbReference type="UniPathway" id="UPA00222"/>